<reference evidence="2 3" key="1">
    <citation type="submission" date="2018-06" db="EMBL/GenBank/DDBJ databases">
        <title>Sphaerisporangium craniellae sp. nov., isolated from a marine sponge in the South China Sea.</title>
        <authorList>
            <person name="Li L."/>
        </authorList>
    </citation>
    <scope>NUCLEOTIDE SEQUENCE [LARGE SCALE GENOMIC DNA]</scope>
    <source>
        <strain evidence="2 3">CCTCC AA 208026</strain>
    </source>
</reference>
<dbReference type="Proteomes" id="UP000253094">
    <property type="component" value="Unassembled WGS sequence"/>
</dbReference>
<gene>
    <name evidence="2" type="ORF">DQ384_39510</name>
</gene>
<keyword evidence="3" id="KW-1185">Reference proteome</keyword>
<proteinExistence type="predicted"/>
<name>A0A367EI72_9ACTN</name>
<dbReference type="OrthoDB" id="3550704at2"/>
<dbReference type="AlphaFoldDB" id="A0A367EI72"/>
<evidence type="ECO:0000313" key="2">
    <source>
        <dbReference type="EMBL" id="RCG17786.1"/>
    </source>
</evidence>
<dbReference type="RefSeq" id="WP_114034019.1">
    <property type="nucleotide sequence ID" value="NZ_QOIL01000040.1"/>
</dbReference>
<evidence type="ECO:0000256" key="1">
    <source>
        <dbReference type="SAM" id="MobiDB-lite"/>
    </source>
</evidence>
<evidence type="ECO:0000313" key="3">
    <source>
        <dbReference type="Proteomes" id="UP000253094"/>
    </source>
</evidence>
<accession>A0A367EI72</accession>
<protein>
    <submittedName>
        <fullName evidence="2">Uncharacterized protein</fullName>
    </submittedName>
</protein>
<sequence length="280" mass="31255">MCSDLSSPQPPIAPGCGETAAAIEEAAEHPETGAQVQEQQVAAPAWHREFLTVLVDAAAVSYVCRDIGIDYATVLRHRRIYPEFDEAYRRVMNERRARRAAKTGKPWEPPRVAPAWHGRFLTVLAQAATVEAACREAKVSPNTVLRHRGAYPDFDKAYQQVMCERDTRWHAEFLQRVKSGSSFHAAAAAMRVPRSRPRPPAKPVVLRGTSWHPDLPPLIEAGLTRVQAAERLDIGVATLTRHLSRHQELRQAVQQAEESAWRGGRRRSRGRGSRGGSRDQ</sequence>
<comment type="caution">
    <text evidence="2">The sequence shown here is derived from an EMBL/GenBank/DDBJ whole genome shotgun (WGS) entry which is preliminary data.</text>
</comment>
<dbReference type="EMBL" id="QOIL01000040">
    <property type="protein sequence ID" value="RCG17786.1"/>
    <property type="molecule type" value="Genomic_DNA"/>
</dbReference>
<feature type="region of interest" description="Disordered" evidence="1">
    <location>
        <begin position="250"/>
        <end position="280"/>
    </location>
</feature>
<feature type="compositionally biased region" description="Basic residues" evidence="1">
    <location>
        <begin position="263"/>
        <end position="272"/>
    </location>
</feature>
<organism evidence="2 3">
    <name type="scientific">Sphaerisporangium album</name>
    <dbReference type="NCBI Taxonomy" id="509200"/>
    <lineage>
        <taxon>Bacteria</taxon>
        <taxon>Bacillati</taxon>
        <taxon>Actinomycetota</taxon>
        <taxon>Actinomycetes</taxon>
        <taxon>Streptosporangiales</taxon>
        <taxon>Streptosporangiaceae</taxon>
        <taxon>Sphaerisporangium</taxon>
    </lineage>
</organism>